<accession>A0AAJ0XFI5</accession>
<keyword evidence="3" id="KW-1185">Reference proteome</keyword>
<dbReference type="EMBL" id="NHSF01000051">
    <property type="protein sequence ID" value="MBK5930418.1"/>
    <property type="molecule type" value="Genomic_DNA"/>
</dbReference>
<name>A0AAJ0XFI5_HALSE</name>
<dbReference type="SUPFAM" id="SSF159664">
    <property type="entry name" value="CobE/GbiG C-terminal domain-like"/>
    <property type="match status" value="1"/>
</dbReference>
<feature type="domain" description="CobE/GbiG C-terminal" evidence="1">
    <location>
        <begin position="15"/>
        <end position="142"/>
    </location>
</feature>
<dbReference type="AlphaFoldDB" id="A0AAJ0XFI5"/>
<dbReference type="RefSeq" id="WP_201244827.1">
    <property type="nucleotide sequence ID" value="NZ_NHSF01000051.1"/>
</dbReference>
<dbReference type="PANTHER" id="PTHR37477:SF1">
    <property type="entry name" value="COBALT-PRECORRIN-5A HYDROLASE"/>
    <property type="match status" value="1"/>
</dbReference>
<dbReference type="PANTHER" id="PTHR37477">
    <property type="entry name" value="COBALT-PRECORRIN-5A HYDROLASE"/>
    <property type="match status" value="1"/>
</dbReference>
<evidence type="ECO:0000259" key="1">
    <source>
        <dbReference type="Pfam" id="PF01890"/>
    </source>
</evidence>
<sequence length="151" mass="15710">MTVLDSCSRARAPALALGIGCMRNTALATLEAAVDAALRDLGPVAVSTLASIERKRDEPALRQLAHARGWALRFFSAAELAPVRVARPSPRLARVLGSASVAEAAALLAAAINSVPGESPQLLVDKQAHRGVDGKWVTIAVAWSGPTAELE</sequence>
<proteinExistence type="predicted"/>
<dbReference type="InterPro" id="IPR002750">
    <property type="entry name" value="CobE/GbiG_C"/>
</dbReference>
<evidence type="ECO:0000313" key="3">
    <source>
        <dbReference type="Proteomes" id="UP001296967"/>
    </source>
</evidence>
<dbReference type="Pfam" id="PF01890">
    <property type="entry name" value="CbiG_C"/>
    <property type="match status" value="1"/>
</dbReference>
<comment type="caution">
    <text evidence="2">The sequence shown here is derived from an EMBL/GenBank/DDBJ whole genome shotgun (WGS) entry which is preliminary data.</text>
</comment>
<protein>
    <recommendedName>
        <fullName evidence="1">CobE/GbiG C-terminal domain-containing protein</fullName>
    </recommendedName>
</protein>
<dbReference type="InterPro" id="IPR052553">
    <property type="entry name" value="CbiG_hydrolase"/>
</dbReference>
<evidence type="ECO:0000313" key="2">
    <source>
        <dbReference type="EMBL" id="MBK5930418.1"/>
    </source>
</evidence>
<dbReference type="GO" id="GO:0009236">
    <property type="term" value="P:cobalamin biosynthetic process"/>
    <property type="evidence" value="ECO:0007669"/>
    <property type="project" value="InterPro"/>
</dbReference>
<dbReference type="Proteomes" id="UP001296967">
    <property type="component" value="Unassembled WGS sequence"/>
</dbReference>
<reference evidence="2" key="2">
    <citation type="journal article" date="2020" name="Microorganisms">
        <title>Osmotic Adaptation and Compatible Solute Biosynthesis of Phototrophic Bacteria as Revealed from Genome Analyses.</title>
        <authorList>
            <person name="Imhoff J.F."/>
            <person name="Rahn T."/>
            <person name="Kunzel S."/>
            <person name="Keller A."/>
            <person name="Neulinger S.C."/>
        </authorList>
    </citation>
    <scope>NUCLEOTIDE SEQUENCE</scope>
    <source>
        <strain evidence="2">DSM 4395</strain>
    </source>
</reference>
<dbReference type="InterPro" id="IPR036518">
    <property type="entry name" value="CobE/GbiG_C_sf"/>
</dbReference>
<gene>
    <name evidence="2" type="ORF">CCR82_07755</name>
</gene>
<dbReference type="Gene3D" id="3.30.420.180">
    <property type="entry name" value="CobE/GbiG C-terminal domain"/>
    <property type="match status" value="1"/>
</dbReference>
<organism evidence="2 3">
    <name type="scientific">Halochromatium salexigens</name>
    <name type="common">Chromatium salexigens</name>
    <dbReference type="NCBI Taxonomy" id="49447"/>
    <lineage>
        <taxon>Bacteria</taxon>
        <taxon>Pseudomonadati</taxon>
        <taxon>Pseudomonadota</taxon>
        <taxon>Gammaproteobacteria</taxon>
        <taxon>Chromatiales</taxon>
        <taxon>Chromatiaceae</taxon>
        <taxon>Halochromatium</taxon>
    </lineage>
</organism>
<reference evidence="2" key="1">
    <citation type="submission" date="2017-05" db="EMBL/GenBank/DDBJ databases">
        <authorList>
            <person name="Imhoff J.F."/>
            <person name="Rahn T."/>
            <person name="Kuenzel S."/>
            <person name="Neulinger S.C."/>
        </authorList>
    </citation>
    <scope>NUCLEOTIDE SEQUENCE</scope>
    <source>
        <strain evidence="2">DSM 4395</strain>
    </source>
</reference>